<dbReference type="GO" id="GO:0006952">
    <property type="term" value="P:defense response"/>
    <property type="evidence" value="ECO:0007669"/>
    <property type="project" value="InterPro"/>
</dbReference>
<dbReference type="InterPro" id="IPR027417">
    <property type="entry name" value="P-loop_NTPase"/>
</dbReference>
<accession>A0AAD5ZWE9</accession>
<protein>
    <recommendedName>
        <fullName evidence="2">NB-ARC domain-containing protein</fullName>
    </recommendedName>
</protein>
<dbReference type="InterPro" id="IPR044974">
    <property type="entry name" value="Disease_R_plants"/>
</dbReference>
<gene>
    <name evidence="3" type="ORF">LUZ61_009006</name>
</gene>
<evidence type="ECO:0000259" key="2">
    <source>
        <dbReference type="Pfam" id="PF00931"/>
    </source>
</evidence>
<dbReference type="AlphaFoldDB" id="A0AAD5ZWE9"/>
<dbReference type="Pfam" id="PF00931">
    <property type="entry name" value="NB-ARC"/>
    <property type="match status" value="1"/>
</dbReference>
<dbReference type="GO" id="GO:0043531">
    <property type="term" value="F:ADP binding"/>
    <property type="evidence" value="ECO:0007669"/>
    <property type="project" value="InterPro"/>
</dbReference>
<name>A0AAD5ZWE9_9POAL</name>
<evidence type="ECO:0000313" key="4">
    <source>
        <dbReference type="Proteomes" id="UP001210211"/>
    </source>
</evidence>
<dbReference type="SUPFAM" id="SSF52540">
    <property type="entry name" value="P-loop containing nucleoside triphosphate hydrolases"/>
    <property type="match status" value="1"/>
</dbReference>
<dbReference type="InterPro" id="IPR042197">
    <property type="entry name" value="Apaf_helical"/>
</dbReference>
<proteinExistence type="predicted"/>
<dbReference type="Gene3D" id="1.10.10.10">
    <property type="entry name" value="Winged helix-like DNA-binding domain superfamily/Winged helix DNA-binding domain"/>
    <property type="match status" value="1"/>
</dbReference>
<feature type="domain" description="NB-ARC" evidence="2">
    <location>
        <begin position="19"/>
        <end position="71"/>
    </location>
</feature>
<dbReference type="Gene3D" id="3.40.50.300">
    <property type="entry name" value="P-loop containing nucleotide triphosphate hydrolases"/>
    <property type="match status" value="1"/>
</dbReference>
<keyword evidence="4" id="KW-1185">Reference proteome</keyword>
<keyword evidence="1" id="KW-0677">Repeat</keyword>
<dbReference type="InterPro" id="IPR036388">
    <property type="entry name" value="WH-like_DNA-bd_sf"/>
</dbReference>
<sequence length="340" mass="38501">MEVRSDPACSKPPIVVGFEARKKEIIDALLDPSNLKLSIVHIVGPPDVGKTYLAKEIYTSVQNHFDVLQWLGFYGYRIVVTSRQENVNWRSPIFRQYEVGPRSDEESLEILRQTTFPILKDHSEGCAQLFALAKQLVAKCEGLPWPLLFLGGLLSEQPPPYTTSWNEVLHRIEADEAGGMGFVELAMRYRNLPNHEIRAAFLYFLTFPEDAEIQAKSLVDLLKVEGFASKRKDGMAILKYLAERSMIEVTKLCFDGSIKCCRLHDPLLRWLAIHEAKEKRFVSVCAVSLYSDDPSYPIIRDLYNAKIGILPDQVKSDYSLRAKKIDVAKPADASCIFNFG</sequence>
<evidence type="ECO:0000256" key="1">
    <source>
        <dbReference type="ARBA" id="ARBA00022737"/>
    </source>
</evidence>
<dbReference type="PANTHER" id="PTHR23155:SF1205">
    <property type="entry name" value="DISEASE RESISTANCE PROTEIN RPM1"/>
    <property type="match status" value="1"/>
</dbReference>
<organism evidence="3 4">
    <name type="scientific">Rhynchospora tenuis</name>
    <dbReference type="NCBI Taxonomy" id="198213"/>
    <lineage>
        <taxon>Eukaryota</taxon>
        <taxon>Viridiplantae</taxon>
        <taxon>Streptophyta</taxon>
        <taxon>Embryophyta</taxon>
        <taxon>Tracheophyta</taxon>
        <taxon>Spermatophyta</taxon>
        <taxon>Magnoliopsida</taxon>
        <taxon>Liliopsida</taxon>
        <taxon>Poales</taxon>
        <taxon>Cyperaceae</taxon>
        <taxon>Cyperoideae</taxon>
        <taxon>Rhynchosporeae</taxon>
        <taxon>Rhynchospora</taxon>
    </lineage>
</organism>
<evidence type="ECO:0000313" key="3">
    <source>
        <dbReference type="EMBL" id="KAJ3705301.1"/>
    </source>
</evidence>
<dbReference type="EMBL" id="JAMRDG010000001">
    <property type="protein sequence ID" value="KAJ3705301.1"/>
    <property type="molecule type" value="Genomic_DNA"/>
</dbReference>
<dbReference type="Gene3D" id="1.10.8.430">
    <property type="entry name" value="Helical domain of apoptotic protease-activating factors"/>
    <property type="match status" value="1"/>
</dbReference>
<reference evidence="3 4" key="1">
    <citation type="journal article" date="2022" name="Cell">
        <title>Repeat-based holocentromeres influence genome architecture and karyotype evolution.</title>
        <authorList>
            <person name="Hofstatter P.G."/>
            <person name="Thangavel G."/>
            <person name="Lux T."/>
            <person name="Neumann P."/>
            <person name="Vondrak T."/>
            <person name="Novak P."/>
            <person name="Zhang M."/>
            <person name="Costa L."/>
            <person name="Castellani M."/>
            <person name="Scott A."/>
            <person name="Toegelov H."/>
            <person name="Fuchs J."/>
            <person name="Mata-Sucre Y."/>
            <person name="Dias Y."/>
            <person name="Vanzela A.L.L."/>
            <person name="Huettel B."/>
            <person name="Almeida C.C.S."/>
            <person name="Simkova H."/>
            <person name="Souza G."/>
            <person name="Pedrosa-Harand A."/>
            <person name="Macas J."/>
            <person name="Mayer K.F.X."/>
            <person name="Houben A."/>
            <person name="Marques A."/>
        </authorList>
    </citation>
    <scope>NUCLEOTIDE SEQUENCE [LARGE SCALE GENOMIC DNA]</scope>
    <source>
        <strain evidence="3">RhyTen1mFocal</strain>
    </source>
</reference>
<dbReference type="PANTHER" id="PTHR23155">
    <property type="entry name" value="DISEASE RESISTANCE PROTEIN RP"/>
    <property type="match status" value="1"/>
</dbReference>
<dbReference type="Proteomes" id="UP001210211">
    <property type="component" value="Unassembled WGS sequence"/>
</dbReference>
<comment type="caution">
    <text evidence="3">The sequence shown here is derived from an EMBL/GenBank/DDBJ whole genome shotgun (WGS) entry which is preliminary data.</text>
</comment>
<dbReference type="InterPro" id="IPR002182">
    <property type="entry name" value="NB-ARC"/>
</dbReference>